<comment type="catalytic activity">
    <reaction evidence="11">
        <text>fluoride(in) = fluoride(out)</text>
        <dbReference type="Rhea" id="RHEA:76159"/>
        <dbReference type="ChEBI" id="CHEBI:17051"/>
    </reaction>
    <physiologicalReaction direction="left-to-right" evidence="11">
        <dbReference type="Rhea" id="RHEA:76160"/>
    </physiologicalReaction>
</comment>
<dbReference type="InterPro" id="IPR003691">
    <property type="entry name" value="FluC"/>
</dbReference>
<comment type="similarity">
    <text evidence="10 12">Belongs to the fluoride channel Fluc/FEX (TC 1.A.43) family.</text>
</comment>
<keyword evidence="9 12" id="KW-0407">Ion channel</keyword>
<evidence type="ECO:0000256" key="9">
    <source>
        <dbReference type="ARBA" id="ARBA00023303"/>
    </source>
</evidence>
<keyword evidence="4 12" id="KW-0812">Transmembrane</keyword>
<evidence type="ECO:0000256" key="7">
    <source>
        <dbReference type="ARBA" id="ARBA00023065"/>
    </source>
</evidence>
<dbReference type="PANTHER" id="PTHR28259">
    <property type="entry name" value="FLUORIDE EXPORT PROTEIN 1-RELATED"/>
    <property type="match status" value="1"/>
</dbReference>
<keyword evidence="6" id="KW-0915">Sodium</keyword>
<proteinExistence type="inferred from homology"/>
<evidence type="ECO:0000256" key="11">
    <source>
        <dbReference type="ARBA" id="ARBA00035585"/>
    </source>
</evidence>
<feature type="transmembrane region" description="Helical" evidence="12">
    <location>
        <begin position="103"/>
        <end position="122"/>
    </location>
</feature>
<comment type="function">
    <text evidence="12">Fluoride-specific ion channel. Important for reducing fluoride concentration in the cell, thus reducing its toxicity.</text>
</comment>
<feature type="transmembrane region" description="Helical" evidence="12">
    <location>
        <begin position="72"/>
        <end position="91"/>
    </location>
</feature>
<keyword evidence="2 12" id="KW-1003">Cell membrane</keyword>
<keyword evidence="8 12" id="KW-0472">Membrane</keyword>
<comment type="caution">
    <text evidence="13">The sequence shown here is derived from an EMBL/GenBank/DDBJ whole genome shotgun (WGS) entry which is preliminary data.</text>
</comment>
<keyword evidence="5 12" id="KW-1133">Transmembrane helix</keyword>
<evidence type="ECO:0000256" key="5">
    <source>
        <dbReference type="ARBA" id="ARBA00022989"/>
    </source>
</evidence>
<sequence>MAFFRCSDAHSDTLSESRPAAFHLRLRVSRKPWRAAFLLQTSEERRVHFRHLRPFIPRFASSFMLQLSSPESLALVFLLGGIGALARYAVLVVSAHAAGPFPAGILVVNALAAFIGSALVAARVPDELLLIIGGGFVGSLGTLSSLCSEIIAMERLGKYGSIVLFVVLTLVTGIAATLIGNAAGAGSHG</sequence>
<comment type="subcellular location">
    <subcellularLocation>
        <location evidence="1 12">Cell membrane</location>
        <topology evidence="1 12">Multi-pass membrane protein</topology>
    </subcellularLocation>
</comment>
<gene>
    <name evidence="12" type="primary">fluC</name>
    <name evidence="12" type="synonym">crcB</name>
    <name evidence="13" type="ORF">GBM95_05550</name>
</gene>
<evidence type="ECO:0000313" key="13">
    <source>
        <dbReference type="EMBL" id="KAB7660730.1"/>
    </source>
</evidence>
<accession>A0A6I1EKM2</accession>
<dbReference type="GO" id="GO:0062054">
    <property type="term" value="F:fluoride channel activity"/>
    <property type="evidence" value="ECO:0007669"/>
    <property type="project" value="UniProtKB-UniRule"/>
</dbReference>
<dbReference type="EMBL" id="WEHX01000026">
    <property type="protein sequence ID" value="KAB7660730.1"/>
    <property type="molecule type" value="Genomic_DNA"/>
</dbReference>
<feature type="transmembrane region" description="Helical" evidence="12">
    <location>
        <begin position="128"/>
        <end position="147"/>
    </location>
</feature>
<keyword evidence="3" id="KW-0997">Cell inner membrane</keyword>
<dbReference type="OrthoDB" id="9806299at2"/>
<protein>
    <recommendedName>
        <fullName evidence="12">Fluoride-specific ion channel FluC</fullName>
    </recommendedName>
</protein>
<dbReference type="GO" id="GO:0005886">
    <property type="term" value="C:plasma membrane"/>
    <property type="evidence" value="ECO:0007669"/>
    <property type="project" value="UniProtKB-SubCell"/>
</dbReference>
<evidence type="ECO:0000256" key="2">
    <source>
        <dbReference type="ARBA" id="ARBA00022475"/>
    </source>
</evidence>
<dbReference type="AlphaFoldDB" id="A0A6I1EKM2"/>
<keyword evidence="12" id="KW-0813">Transport</keyword>
<organism evidence="13 14">
    <name type="scientific">Sutterella seckii</name>
    <dbReference type="NCBI Taxonomy" id="1944635"/>
    <lineage>
        <taxon>Bacteria</taxon>
        <taxon>Pseudomonadati</taxon>
        <taxon>Pseudomonadota</taxon>
        <taxon>Betaproteobacteria</taxon>
        <taxon>Burkholderiales</taxon>
        <taxon>Sutterellaceae</taxon>
        <taxon>Sutterella</taxon>
    </lineage>
</organism>
<evidence type="ECO:0000256" key="12">
    <source>
        <dbReference type="HAMAP-Rule" id="MF_00454"/>
    </source>
</evidence>
<feature type="transmembrane region" description="Helical" evidence="12">
    <location>
        <begin position="159"/>
        <end position="179"/>
    </location>
</feature>
<dbReference type="GO" id="GO:0140114">
    <property type="term" value="P:cellular detoxification of fluoride"/>
    <property type="evidence" value="ECO:0007669"/>
    <property type="project" value="UniProtKB-UniRule"/>
</dbReference>
<reference evidence="13 14" key="1">
    <citation type="submission" date="2019-10" db="EMBL/GenBank/DDBJ databases">
        <title>Genome diversity of Sutterella seckii.</title>
        <authorList>
            <person name="Chaplin A.V."/>
            <person name="Sokolova S.R."/>
            <person name="Mosin K.A."/>
            <person name="Ivanova E.L."/>
            <person name="Kochetkova T.O."/>
            <person name="Goltsov A.Y."/>
            <person name="Trofimov D.Y."/>
            <person name="Efimov B.A."/>
        </authorList>
    </citation>
    <scope>NUCLEOTIDE SEQUENCE [LARGE SCALE GENOMIC DNA]</scope>
    <source>
        <strain evidence="13 14">ASD393</strain>
    </source>
</reference>
<name>A0A6I1EKM2_9BURK</name>
<dbReference type="HAMAP" id="MF_00454">
    <property type="entry name" value="FluC"/>
    <property type="match status" value="1"/>
</dbReference>
<evidence type="ECO:0000256" key="3">
    <source>
        <dbReference type="ARBA" id="ARBA00022519"/>
    </source>
</evidence>
<dbReference type="PANTHER" id="PTHR28259:SF1">
    <property type="entry name" value="FLUORIDE EXPORT PROTEIN 1-RELATED"/>
    <property type="match status" value="1"/>
</dbReference>
<evidence type="ECO:0000256" key="8">
    <source>
        <dbReference type="ARBA" id="ARBA00023136"/>
    </source>
</evidence>
<evidence type="ECO:0000256" key="6">
    <source>
        <dbReference type="ARBA" id="ARBA00023053"/>
    </source>
</evidence>
<evidence type="ECO:0000256" key="1">
    <source>
        <dbReference type="ARBA" id="ARBA00004651"/>
    </source>
</evidence>
<comment type="caution">
    <text evidence="12">Lacks conserved residue(s) required for the propagation of feature annotation.</text>
</comment>
<keyword evidence="7 12" id="KW-0406">Ion transport</keyword>
<evidence type="ECO:0000313" key="14">
    <source>
        <dbReference type="Proteomes" id="UP000430564"/>
    </source>
</evidence>
<dbReference type="Proteomes" id="UP000430564">
    <property type="component" value="Unassembled WGS sequence"/>
</dbReference>
<dbReference type="Pfam" id="PF02537">
    <property type="entry name" value="CRCB"/>
    <property type="match status" value="1"/>
</dbReference>
<evidence type="ECO:0000256" key="4">
    <source>
        <dbReference type="ARBA" id="ARBA00022692"/>
    </source>
</evidence>
<evidence type="ECO:0000256" key="10">
    <source>
        <dbReference type="ARBA" id="ARBA00035120"/>
    </source>
</evidence>